<dbReference type="Proteomes" id="UP001318860">
    <property type="component" value="Unassembled WGS sequence"/>
</dbReference>
<gene>
    <name evidence="9" type="ORF">DH2020_036618</name>
</gene>
<keyword evidence="7" id="KW-0812">Transmembrane</keyword>
<dbReference type="Gene3D" id="1.10.510.10">
    <property type="entry name" value="Transferase(Phosphotransferase) domain 1"/>
    <property type="match status" value="1"/>
</dbReference>
<dbReference type="InterPro" id="IPR011009">
    <property type="entry name" value="Kinase-like_dom_sf"/>
</dbReference>
<feature type="transmembrane region" description="Helical" evidence="7">
    <location>
        <begin position="345"/>
        <end position="368"/>
    </location>
</feature>
<dbReference type="Pfam" id="PF13540">
    <property type="entry name" value="RCC1_2"/>
    <property type="match status" value="1"/>
</dbReference>
<feature type="domain" description="Protein kinase" evidence="8">
    <location>
        <begin position="438"/>
        <end position="621"/>
    </location>
</feature>
<evidence type="ECO:0000256" key="5">
    <source>
        <dbReference type="PROSITE-ProRule" id="PRU10141"/>
    </source>
</evidence>
<evidence type="ECO:0000313" key="9">
    <source>
        <dbReference type="EMBL" id="KAK6129641.1"/>
    </source>
</evidence>
<dbReference type="Pfam" id="PF00069">
    <property type="entry name" value="Pkinase"/>
    <property type="match status" value="1"/>
</dbReference>
<keyword evidence="4 5" id="KW-0067">ATP-binding</keyword>
<keyword evidence="1" id="KW-0808">Transferase</keyword>
<name>A0ABR0V6D2_REHGL</name>
<dbReference type="PROSITE" id="PS00108">
    <property type="entry name" value="PROTEIN_KINASE_ST"/>
    <property type="match status" value="1"/>
</dbReference>
<dbReference type="InterPro" id="IPR009091">
    <property type="entry name" value="RCC1/BLIP-II"/>
</dbReference>
<evidence type="ECO:0000313" key="10">
    <source>
        <dbReference type="Proteomes" id="UP001318860"/>
    </source>
</evidence>
<evidence type="ECO:0000256" key="7">
    <source>
        <dbReference type="SAM" id="Phobius"/>
    </source>
</evidence>
<keyword evidence="10" id="KW-1185">Reference proteome</keyword>
<dbReference type="SUPFAM" id="SSF56112">
    <property type="entry name" value="Protein kinase-like (PK-like)"/>
    <property type="match status" value="1"/>
</dbReference>
<protein>
    <recommendedName>
        <fullName evidence="8">Protein kinase domain-containing protein</fullName>
    </recommendedName>
</protein>
<evidence type="ECO:0000256" key="3">
    <source>
        <dbReference type="ARBA" id="ARBA00022777"/>
    </source>
</evidence>
<sequence>MGKLHVLSDDKTGNQTVVCAISSTFLNCTCFPQRIQIPINPPLTSVSGVVGGNGFICAVSSSYPSSTSVMVCWRFSNLSSNMTYKRIYIGPYLTDLNSGNSHICGLVNGSNSNSLHCWQWRNFNFNHTVNNISSSLAVGENFVCGLSDLGEIQCLGSDDNVFDQMPRRNFSRVGAGFRHVCAISISGSLECWGNMAGERPEGEFTSLALGENRSCAIRSNGTVICWGENGFALPELLRDESFIAIEAKRTIFCGVVTSNYSLFCWGNEGFDSNPLVFSDVVPGPCRTRTECGCGPLPNYGEYCEQGLMICQPCVKQPSWTILPPPRPPPPPSLPPPAGKKWNSKMVAFLVIGCVGSFSLLLAVCIFLFSRYFKIRGSRVHDSGRLEEGGSPQPSGQMPQPQPAPPVLEKKLSYMISMGNGGHLEEFSLEILLKATENFSEEHKIGSGSFGSVYHATLDDGREVAIKRAEISSSSSYAGATKRGGQEDKDLAFLNELEFLSRLNHKNLIIRICEDGNERVLVHEYMENGTLFDHLHKLPFSPLTSWAARIKVALDAARGIEYLHEYAIPRVIHRDIKSSNILLDATWTARVSDLPLVDGPQATSPTSHYVRGDHGVHGPRVL</sequence>
<keyword evidence="7" id="KW-1133">Transmembrane helix</keyword>
<feature type="compositionally biased region" description="Low complexity" evidence="6">
    <location>
        <begin position="388"/>
        <end position="398"/>
    </location>
</feature>
<dbReference type="InterPro" id="IPR008271">
    <property type="entry name" value="Ser/Thr_kinase_AS"/>
</dbReference>
<evidence type="ECO:0000259" key="8">
    <source>
        <dbReference type="PROSITE" id="PS50011"/>
    </source>
</evidence>
<dbReference type="PROSITE" id="PS00107">
    <property type="entry name" value="PROTEIN_KINASE_ATP"/>
    <property type="match status" value="1"/>
</dbReference>
<organism evidence="9 10">
    <name type="scientific">Rehmannia glutinosa</name>
    <name type="common">Chinese foxglove</name>
    <dbReference type="NCBI Taxonomy" id="99300"/>
    <lineage>
        <taxon>Eukaryota</taxon>
        <taxon>Viridiplantae</taxon>
        <taxon>Streptophyta</taxon>
        <taxon>Embryophyta</taxon>
        <taxon>Tracheophyta</taxon>
        <taxon>Spermatophyta</taxon>
        <taxon>Magnoliopsida</taxon>
        <taxon>eudicotyledons</taxon>
        <taxon>Gunneridae</taxon>
        <taxon>Pentapetalae</taxon>
        <taxon>asterids</taxon>
        <taxon>lamiids</taxon>
        <taxon>Lamiales</taxon>
        <taxon>Orobanchaceae</taxon>
        <taxon>Rehmannieae</taxon>
        <taxon>Rehmannia</taxon>
    </lineage>
</organism>
<feature type="region of interest" description="Disordered" evidence="6">
    <location>
        <begin position="602"/>
        <end position="621"/>
    </location>
</feature>
<keyword evidence="3" id="KW-0418">Kinase</keyword>
<dbReference type="PANTHER" id="PTHR46146">
    <property type="entry name" value="SERINE/THREONINE-PROTEIN KINASE-LIKE PROTEIN CCR4"/>
    <property type="match status" value="1"/>
</dbReference>
<dbReference type="Gene3D" id="2.130.10.30">
    <property type="entry name" value="Regulator of chromosome condensation 1/beta-lactamase-inhibitor protein II"/>
    <property type="match status" value="1"/>
</dbReference>
<evidence type="ECO:0000256" key="2">
    <source>
        <dbReference type="ARBA" id="ARBA00022741"/>
    </source>
</evidence>
<evidence type="ECO:0000256" key="4">
    <source>
        <dbReference type="ARBA" id="ARBA00022840"/>
    </source>
</evidence>
<keyword evidence="2 5" id="KW-0547">Nucleotide-binding</keyword>
<dbReference type="InterPro" id="IPR017441">
    <property type="entry name" value="Protein_kinase_ATP_BS"/>
</dbReference>
<proteinExistence type="predicted"/>
<feature type="region of interest" description="Disordered" evidence="6">
    <location>
        <begin position="381"/>
        <end position="404"/>
    </location>
</feature>
<dbReference type="InterPro" id="IPR000719">
    <property type="entry name" value="Prot_kinase_dom"/>
</dbReference>
<reference evidence="9 10" key="1">
    <citation type="journal article" date="2021" name="Comput. Struct. Biotechnol. J.">
        <title>De novo genome assembly of the potent medicinal plant Rehmannia glutinosa using nanopore technology.</title>
        <authorList>
            <person name="Ma L."/>
            <person name="Dong C."/>
            <person name="Song C."/>
            <person name="Wang X."/>
            <person name="Zheng X."/>
            <person name="Niu Y."/>
            <person name="Chen S."/>
            <person name="Feng W."/>
        </authorList>
    </citation>
    <scope>NUCLEOTIDE SEQUENCE [LARGE SCALE GENOMIC DNA]</scope>
    <source>
        <strain evidence="9">DH-2019</strain>
    </source>
</reference>
<evidence type="ECO:0000256" key="1">
    <source>
        <dbReference type="ARBA" id="ARBA00022679"/>
    </source>
</evidence>
<dbReference type="Gene3D" id="3.30.200.20">
    <property type="entry name" value="Phosphorylase Kinase, domain 1"/>
    <property type="match status" value="1"/>
</dbReference>
<dbReference type="EMBL" id="JABTTQ020001623">
    <property type="protein sequence ID" value="KAK6129641.1"/>
    <property type="molecule type" value="Genomic_DNA"/>
</dbReference>
<dbReference type="PANTHER" id="PTHR46146:SF4">
    <property type="entry name" value="SERINE_THREONINE-PROTEIN KINASE-LIKE PROTEIN CCR4"/>
    <property type="match status" value="1"/>
</dbReference>
<dbReference type="PROSITE" id="PS50011">
    <property type="entry name" value="PROTEIN_KINASE_DOM"/>
    <property type="match status" value="1"/>
</dbReference>
<evidence type="ECO:0000256" key="6">
    <source>
        <dbReference type="SAM" id="MobiDB-lite"/>
    </source>
</evidence>
<keyword evidence="7" id="KW-0472">Membrane</keyword>
<dbReference type="SUPFAM" id="SSF50985">
    <property type="entry name" value="RCC1/BLIP-II"/>
    <property type="match status" value="1"/>
</dbReference>
<feature type="binding site" evidence="5">
    <location>
        <position position="466"/>
    </location>
    <ligand>
        <name>ATP</name>
        <dbReference type="ChEBI" id="CHEBI:30616"/>
    </ligand>
</feature>
<accession>A0ABR0V6D2</accession>
<comment type="caution">
    <text evidence="9">The sequence shown here is derived from an EMBL/GenBank/DDBJ whole genome shotgun (WGS) entry which is preliminary data.</text>
</comment>
<dbReference type="SMART" id="SM00220">
    <property type="entry name" value="S_TKc"/>
    <property type="match status" value="1"/>
</dbReference>